<reference evidence="1 2" key="1">
    <citation type="submission" date="2020-04" db="EMBL/GenBank/DDBJ databases">
        <title>Perkinsus olseni comparative genomics.</title>
        <authorList>
            <person name="Bogema D.R."/>
        </authorList>
    </citation>
    <scope>NUCLEOTIDE SEQUENCE [LARGE SCALE GENOMIC DNA]</scope>
    <source>
        <strain evidence="1">ATCC PRA-205</strain>
    </source>
</reference>
<feature type="non-terminal residue" evidence="1">
    <location>
        <position position="1"/>
    </location>
</feature>
<organism evidence="1 2">
    <name type="scientific">Perkinsus olseni</name>
    <name type="common">Perkinsus atlanticus</name>
    <dbReference type="NCBI Taxonomy" id="32597"/>
    <lineage>
        <taxon>Eukaryota</taxon>
        <taxon>Sar</taxon>
        <taxon>Alveolata</taxon>
        <taxon>Perkinsozoa</taxon>
        <taxon>Perkinsea</taxon>
        <taxon>Perkinsida</taxon>
        <taxon>Perkinsidae</taxon>
        <taxon>Perkinsus</taxon>
    </lineage>
</organism>
<sequence length="167" mass="18774">TSLLHAEHEHAKARPFGEAHHAGSNTVDVTEATTIFALHDPGGKLMSLTMFVKSEDDSLFDRAFIALCFHYVGIHLEELNAVGNVFRANQVSFSELRESHARSTARIRDEKIMDILSGISIEELEFTELVARNNRREKVSKDKEDIKYCQIEISPRDAQRGDGPPAR</sequence>
<dbReference type="Proteomes" id="UP000574390">
    <property type="component" value="Unassembled WGS sequence"/>
</dbReference>
<protein>
    <submittedName>
        <fullName evidence="1">Uncharacterized protein</fullName>
    </submittedName>
</protein>
<gene>
    <name evidence="1" type="ORF">FOZ62_011733</name>
</gene>
<dbReference type="AlphaFoldDB" id="A0A7J6QP67"/>
<evidence type="ECO:0000313" key="2">
    <source>
        <dbReference type="Proteomes" id="UP000574390"/>
    </source>
</evidence>
<comment type="caution">
    <text evidence="1">The sequence shown here is derived from an EMBL/GenBank/DDBJ whole genome shotgun (WGS) entry which is preliminary data.</text>
</comment>
<name>A0A7J6QP67_PEROL</name>
<accession>A0A7J6QP67</accession>
<proteinExistence type="predicted"/>
<feature type="non-terminal residue" evidence="1">
    <location>
        <position position="167"/>
    </location>
</feature>
<dbReference type="EMBL" id="JABANM010028215">
    <property type="protein sequence ID" value="KAF4710067.1"/>
    <property type="molecule type" value="Genomic_DNA"/>
</dbReference>
<evidence type="ECO:0000313" key="1">
    <source>
        <dbReference type="EMBL" id="KAF4710067.1"/>
    </source>
</evidence>